<name>L8E9H7_HUMAN</name>
<evidence type="ECO:0000313" key="1">
    <source>
        <dbReference type="EMBL" id="CCQ43008.1"/>
    </source>
</evidence>
<sequence length="76" mass="9250">MMQMTLQWKSQPCRILIMRMASGRRSQRKRRRRKSTRKFRTRTLFSKAVTPVVTKVTIKRKKRKENTVKRPNLPHL</sequence>
<proteinExistence type="predicted"/>
<dbReference type="ChiTaRS" id="TWISTNB">
    <property type="organism name" value="human"/>
</dbReference>
<dbReference type="AlphaFoldDB" id="L8E9H7"/>
<gene>
    <name evidence="1" type="primary">TWISTNB</name>
</gene>
<organism evidence="1">
    <name type="scientific">Homo sapiens</name>
    <name type="common">Human</name>
    <dbReference type="NCBI Taxonomy" id="9606"/>
    <lineage>
        <taxon>Eukaryota</taxon>
        <taxon>Metazoa</taxon>
        <taxon>Chordata</taxon>
        <taxon>Craniata</taxon>
        <taxon>Vertebrata</taxon>
        <taxon>Euteleostomi</taxon>
        <taxon>Mammalia</taxon>
        <taxon>Eutheria</taxon>
        <taxon>Euarchontoglires</taxon>
        <taxon>Primates</taxon>
        <taxon>Haplorrhini</taxon>
        <taxon>Catarrhini</taxon>
        <taxon>Hominidae</taxon>
        <taxon>Homo</taxon>
    </lineage>
</organism>
<protein>
    <submittedName>
        <fullName evidence="1">Alternative protein TWISTNB</fullName>
    </submittedName>
</protein>
<dbReference type="EMBL" id="HF583511">
    <property type="protein sequence ID" value="CCQ43008.1"/>
    <property type="molecule type" value="Genomic_DNA"/>
</dbReference>
<accession>L8E9H7</accession>
<reference evidence="1" key="1">
    <citation type="journal article" date="2013" name="PLoS ONE">
        <title>Direct detection of alternative open reading frames translation products in human significantly expands the proteome.</title>
        <authorList>
            <person name="Vanderperre B."/>
            <person name="Lucier J.-F."/>
            <person name="Motard J."/>
            <person name="Tremblay G."/>
            <person name="Vanderperre S."/>
            <person name="Wisztorski M."/>
            <person name="Salzet M."/>
            <person name="Boisvert F.-M."/>
            <person name="Roucou X."/>
        </authorList>
    </citation>
    <scope>NUCLEOTIDE SEQUENCE</scope>
</reference>